<name>A0ABV5GTQ6_9FLAO</name>
<evidence type="ECO:0000256" key="6">
    <source>
        <dbReference type="PROSITE-ProRule" id="PRU00433"/>
    </source>
</evidence>
<feature type="domain" description="Cytochrome c" evidence="7">
    <location>
        <begin position="46"/>
        <end position="136"/>
    </location>
</feature>
<dbReference type="Proteomes" id="UP001589607">
    <property type="component" value="Unassembled WGS sequence"/>
</dbReference>
<keyword evidence="2 6" id="KW-0349">Heme</keyword>
<dbReference type="InterPro" id="IPR002324">
    <property type="entry name" value="Cyt_c_ID"/>
</dbReference>
<reference evidence="8 9" key="1">
    <citation type="submission" date="2024-09" db="EMBL/GenBank/DDBJ databases">
        <authorList>
            <person name="Sun Q."/>
            <person name="Mori K."/>
        </authorList>
    </citation>
    <scope>NUCLEOTIDE SEQUENCE [LARGE SCALE GENOMIC DNA]</scope>
    <source>
        <strain evidence="8 9">CECT 7955</strain>
    </source>
</reference>
<evidence type="ECO:0000313" key="9">
    <source>
        <dbReference type="Proteomes" id="UP001589607"/>
    </source>
</evidence>
<dbReference type="PROSITE" id="PS51007">
    <property type="entry name" value="CYTC"/>
    <property type="match status" value="1"/>
</dbReference>
<dbReference type="PROSITE" id="PS51257">
    <property type="entry name" value="PROKAR_LIPOPROTEIN"/>
    <property type="match status" value="1"/>
</dbReference>
<evidence type="ECO:0000256" key="3">
    <source>
        <dbReference type="ARBA" id="ARBA00022723"/>
    </source>
</evidence>
<sequence>MKKTVMSLTVTATLLLISCGQNKEQENFGKSTEEQTVSITEATPNPLINEGKELFEGKGTCVACHNPDKKIIGPSIKEIANLYKTTNSNIVAFLKEESDPIVDPSQYEIMKTNFSITKKMSDKELQALESYILSYAD</sequence>
<evidence type="ECO:0000256" key="2">
    <source>
        <dbReference type="ARBA" id="ARBA00022617"/>
    </source>
</evidence>
<comment type="caution">
    <text evidence="8">The sequence shown here is derived from an EMBL/GenBank/DDBJ whole genome shotgun (WGS) entry which is preliminary data.</text>
</comment>
<dbReference type="PRINTS" id="PR00606">
    <property type="entry name" value="CYTCHROMECID"/>
</dbReference>
<keyword evidence="1" id="KW-0813">Transport</keyword>
<dbReference type="InterPro" id="IPR036909">
    <property type="entry name" value="Cyt_c-like_dom_sf"/>
</dbReference>
<accession>A0ABV5GTQ6</accession>
<evidence type="ECO:0000256" key="4">
    <source>
        <dbReference type="ARBA" id="ARBA00022982"/>
    </source>
</evidence>
<evidence type="ECO:0000259" key="7">
    <source>
        <dbReference type="PROSITE" id="PS51007"/>
    </source>
</evidence>
<keyword evidence="5 6" id="KW-0408">Iron</keyword>
<evidence type="ECO:0000256" key="5">
    <source>
        <dbReference type="ARBA" id="ARBA00023004"/>
    </source>
</evidence>
<evidence type="ECO:0000256" key="1">
    <source>
        <dbReference type="ARBA" id="ARBA00022448"/>
    </source>
</evidence>
<evidence type="ECO:0000313" key="8">
    <source>
        <dbReference type="EMBL" id="MFB9098718.1"/>
    </source>
</evidence>
<organism evidence="8 9">
    <name type="scientific">Flavobacterium jumunjinense</name>
    <dbReference type="NCBI Taxonomy" id="998845"/>
    <lineage>
        <taxon>Bacteria</taxon>
        <taxon>Pseudomonadati</taxon>
        <taxon>Bacteroidota</taxon>
        <taxon>Flavobacteriia</taxon>
        <taxon>Flavobacteriales</taxon>
        <taxon>Flavobacteriaceae</taxon>
        <taxon>Flavobacterium</taxon>
    </lineage>
</organism>
<dbReference type="Pfam" id="PF00034">
    <property type="entry name" value="Cytochrom_C"/>
    <property type="match status" value="1"/>
</dbReference>
<protein>
    <submittedName>
        <fullName evidence="8">C-type cytochrome</fullName>
    </submittedName>
</protein>
<gene>
    <name evidence="8" type="ORF">ACFFVF_19605</name>
</gene>
<keyword evidence="9" id="KW-1185">Reference proteome</keyword>
<dbReference type="InterPro" id="IPR009056">
    <property type="entry name" value="Cyt_c-like_dom"/>
</dbReference>
<keyword evidence="3 6" id="KW-0479">Metal-binding</keyword>
<dbReference type="EMBL" id="JBHMEY010000094">
    <property type="protein sequence ID" value="MFB9098718.1"/>
    <property type="molecule type" value="Genomic_DNA"/>
</dbReference>
<dbReference type="RefSeq" id="WP_236458572.1">
    <property type="nucleotide sequence ID" value="NZ_CBCSGE010000001.1"/>
</dbReference>
<dbReference type="Gene3D" id="1.10.760.10">
    <property type="entry name" value="Cytochrome c-like domain"/>
    <property type="match status" value="1"/>
</dbReference>
<keyword evidence="4" id="KW-0249">Electron transport</keyword>
<proteinExistence type="predicted"/>
<dbReference type="SUPFAM" id="SSF46626">
    <property type="entry name" value="Cytochrome c"/>
    <property type="match status" value="1"/>
</dbReference>